<evidence type="ECO:0000313" key="2">
    <source>
        <dbReference type="Proteomes" id="UP001058074"/>
    </source>
</evidence>
<protein>
    <submittedName>
        <fullName evidence="1">Iron-sulfur cluster assembly accessory protein</fullName>
    </submittedName>
</protein>
<dbReference type="Proteomes" id="UP001058074">
    <property type="component" value="Unassembled WGS sequence"/>
</dbReference>
<dbReference type="EMBL" id="BROD01000001">
    <property type="protein sequence ID" value="GKX67786.1"/>
    <property type="molecule type" value="Genomic_DNA"/>
</dbReference>
<evidence type="ECO:0000313" key="1">
    <source>
        <dbReference type="EMBL" id="GKX67786.1"/>
    </source>
</evidence>
<name>A0ACB5RFF1_9CLOT</name>
<comment type="caution">
    <text evidence="1">The sequence shown here is derived from an EMBL/GenBank/DDBJ whole genome shotgun (WGS) entry which is preliminary data.</text>
</comment>
<keyword evidence="2" id="KW-1185">Reference proteome</keyword>
<sequence length="110" mass="11862">MKFMTISEEAVTEFKSFLAENNIDKFNIRINLAGFGCSGPAFNITVEDPTDEDAVETIADVNFIAKKELIEEFGGFIILSTEENEGMGLSLRPVIQPEGGGCSGCHGGCH</sequence>
<proteinExistence type="predicted"/>
<reference evidence="1" key="1">
    <citation type="journal article" date="2025" name="Int. J. Syst. Evol. Microbiol.">
        <title>Inconstantimicrobium mannanitabidum sp. nov., a novel member of the family Clostridiaceae isolated from anoxic soil under the treatment of reductive soil disinfestation.</title>
        <authorList>
            <person name="Ueki A."/>
            <person name="Tonouchi A."/>
            <person name="Honma S."/>
            <person name="Kaku N."/>
            <person name="Ueki K."/>
        </authorList>
    </citation>
    <scope>NUCLEOTIDE SEQUENCE</scope>
    <source>
        <strain evidence="1">TW13</strain>
    </source>
</reference>
<gene>
    <name evidence="1" type="ORF">rsdtw13_30440</name>
</gene>
<accession>A0ACB5RFF1</accession>
<organism evidence="1 2">
    <name type="scientific">Inconstantimicrobium mannanitabidum</name>
    <dbReference type="NCBI Taxonomy" id="1604901"/>
    <lineage>
        <taxon>Bacteria</taxon>
        <taxon>Bacillati</taxon>
        <taxon>Bacillota</taxon>
        <taxon>Clostridia</taxon>
        <taxon>Eubacteriales</taxon>
        <taxon>Clostridiaceae</taxon>
        <taxon>Inconstantimicrobium</taxon>
    </lineage>
</organism>